<name>A0A6J3BVR4_GALME</name>
<keyword evidence="1" id="KW-0479">Metal-binding</keyword>
<dbReference type="OrthoDB" id="167578at2759"/>
<dbReference type="Proteomes" id="UP001652740">
    <property type="component" value="Unplaced"/>
</dbReference>
<organism evidence="5 6">
    <name type="scientific">Galleria mellonella</name>
    <name type="common">Greater wax moth</name>
    <dbReference type="NCBI Taxonomy" id="7137"/>
    <lineage>
        <taxon>Eukaryota</taxon>
        <taxon>Metazoa</taxon>
        <taxon>Ecdysozoa</taxon>
        <taxon>Arthropoda</taxon>
        <taxon>Hexapoda</taxon>
        <taxon>Insecta</taxon>
        <taxon>Pterygota</taxon>
        <taxon>Neoptera</taxon>
        <taxon>Endopterygota</taxon>
        <taxon>Lepidoptera</taxon>
        <taxon>Glossata</taxon>
        <taxon>Ditrysia</taxon>
        <taxon>Pyraloidea</taxon>
        <taxon>Pyralidae</taxon>
        <taxon>Galleriinae</taxon>
        <taxon>Galleria</taxon>
    </lineage>
</organism>
<sequence length="115" mass="13187">MLNEHHDHDPPARLDSIDADQDDTAMVITSRKVVMSKRGRPLLLYNNYTYSKYPYPLKTGLRWYCSKVKNCRAYLFTTHDNVVLRAYGSHAHSPTESFEPSLGIPIKGSYYSSCL</sequence>
<evidence type="ECO:0000313" key="5">
    <source>
        <dbReference type="Proteomes" id="UP001652740"/>
    </source>
</evidence>
<dbReference type="Pfam" id="PF04500">
    <property type="entry name" value="FLYWCH"/>
    <property type="match status" value="1"/>
</dbReference>
<evidence type="ECO:0000256" key="2">
    <source>
        <dbReference type="ARBA" id="ARBA00022771"/>
    </source>
</evidence>
<keyword evidence="5" id="KW-1185">Reference proteome</keyword>
<dbReference type="Gene3D" id="2.20.25.240">
    <property type="match status" value="1"/>
</dbReference>
<dbReference type="GeneID" id="113518767"/>
<dbReference type="KEGG" id="gmw:113518767"/>
<evidence type="ECO:0000313" key="6">
    <source>
        <dbReference type="RefSeq" id="XP_031763840.1"/>
    </source>
</evidence>
<protein>
    <submittedName>
        <fullName evidence="6">Uncharacterized protein LOC113518767</fullName>
    </submittedName>
</protein>
<accession>A0A6J3BVR4</accession>
<reference evidence="6" key="1">
    <citation type="submission" date="2025-08" db="UniProtKB">
        <authorList>
            <consortium name="RefSeq"/>
        </authorList>
    </citation>
    <scope>IDENTIFICATION</scope>
    <source>
        <tissue evidence="6">Whole larvae</tissue>
    </source>
</reference>
<dbReference type="GO" id="GO:0008270">
    <property type="term" value="F:zinc ion binding"/>
    <property type="evidence" value="ECO:0007669"/>
    <property type="project" value="UniProtKB-KW"/>
</dbReference>
<evidence type="ECO:0000259" key="4">
    <source>
        <dbReference type="Pfam" id="PF04500"/>
    </source>
</evidence>
<keyword evidence="2" id="KW-0863">Zinc-finger</keyword>
<keyword evidence="3" id="KW-0862">Zinc</keyword>
<proteinExistence type="predicted"/>
<evidence type="ECO:0000256" key="1">
    <source>
        <dbReference type="ARBA" id="ARBA00022723"/>
    </source>
</evidence>
<evidence type="ECO:0000256" key="3">
    <source>
        <dbReference type="ARBA" id="ARBA00022833"/>
    </source>
</evidence>
<dbReference type="RefSeq" id="XP_031763840.1">
    <property type="nucleotide sequence ID" value="XM_031907980.2"/>
</dbReference>
<dbReference type="InterPro" id="IPR007588">
    <property type="entry name" value="Znf_FLYWCH"/>
</dbReference>
<gene>
    <name evidence="6" type="primary">LOC113518767</name>
</gene>
<dbReference type="AlphaFoldDB" id="A0A6J3BVR4"/>
<dbReference type="InParanoid" id="A0A6J3BVR4"/>
<feature type="domain" description="FLYWCH-type" evidence="4">
    <location>
        <begin position="34"/>
        <end position="92"/>
    </location>
</feature>